<dbReference type="SUPFAM" id="SSF56112">
    <property type="entry name" value="Protein kinase-like (PK-like)"/>
    <property type="match status" value="1"/>
</dbReference>
<dbReference type="EMBL" id="CAJVPI010000590">
    <property type="protein sequence ID" value="CAG8553130.1"/>
    <property type="molecule type" value="Genomic_DNA"/>
</dbReference>
<name>A0A9N9B2A4_9GLOM</name>
<gene>
    <name evidence="2" type="ORF">PBRASI_LOCUS5194</name>
</gene>
<evidence type="ECO:0000313" key="2">
    <source>
        <dbReference type="EMBL" id="CAG8553130.1"/>
    </source>
</evidence>
<dbReference type="PROSITE" id="PS00109">
    <property type="entry name" value="PROTEIN_KINASE_TYR"/>
    <property type="match status" value="1"/>
</dbReference>
<dbReference type="AlphaFoldDB" id="A0A9N9B2A4"/>
<reference evidence="2" key="1">
    <citation type="submission" date="2021-06" db="EMBL/GenBank/DDBJ databases">
        <authorList>
            <person name="Kallberg Y."/>
            <person name="Tangrot J."/>
            <person name="Rosling A."/>
        </authorList>
    </citation>
    <scope>NUCLEOTIDE SEQUENCE</scope>
    <source>
        <strain evidence="2">BR232B</strain>
    </source>
</reference>
<proteinExistence type="predicted"/>
<accession>A0A9N9B2A4</accession>
<dbReference type="InterPro" id="IPR011009">
    <property type="entry name" value="Kinase-like_dom_sf"/>
</dbReference>
<dbReference type="PROSITE" id="PS50011">
    <property type="entry name" value="PROTEIN_KINASE_DOM"/>
    <property type="match status" value="1"/>
</dbReference>
<evidence type="ECO:0000313" key="3">
    <source>
        <dbReference type="Proteomes" id="UP000789739"/>
    </source>
</evidence>
<keyword evidence="3" id="KW-1185">Reference proteome</keyword>
<organism evidence="2 3">
    <name type="scientific">Paraglomus brasilianum</name>
    <dbReference type="NCBI Taxonomy" id="144538"/>
    <lineage>
        <taxon>Eukaryota</taxon>
        <taxon>Fungi</taxon>
        <taxon>Fungi incertae sedis</taxon>
        <taxon>Mucoromycota</taxon>
        <taxon>Glomeromycotina</taxon>
        <taxon>Glomeromycetes</taxon>
        <taxon>Paraglomerales</taxon>
        <taxon>Paraglomeraceae</taxon>
        <taxon>Paraglomus</taxon>
    </lineage>
</organism>
<comment type="caution">
    <text evidence="2">The sequence shown here is derived from an EMBL/GenBank/DDBJ whole genome shotgun (WGS) entry which is preliminary data.</text>
</comment>
<evidence type="ECO:0000259" key="1">
    <source>
        <dbReference type="PROSITE" id="PS50011"/>
    </source>
</evidence>
<sequence>MAKHRHNVLHNDIRKENIILSNDGKSVFIIDFGLATIDNNRESPNLYEEDLYSTSDYELHENLESGKTIMESNFLNGIIDLTDANVKNRLQSTLDQKQRSWLDRVLEKQSWIPTPEFKDFCFQFTDDVRDRVQIPPKCESPLLWDDLTLFS</sequence>
<dbReference type="InterPro" id="IPR008266">
    <property type="entry name" value="Tyr_kinase_AS"/>
</dbReference>
<feature type="domain" description="Protein kinase" evidence="1">
    <location>
        <begin position="1"/>
        <end position="151"/>
    </location>
</feature>
<dbReference type="Proteomes" id="UP000789739">
    <property type="component" value="Unassembled WGS sequence"/>
</dbReference>
<dbReference type="GO" id="GO:0005524">
    <property type="term" value="F:ATP binding"/>
    <property type="evidence" value="ECO:0007669"/>
    <property type="project" value="InterPro"/>
</dbReference>
<dbReference type="Pfam" id="PF00069">
    <property type="entry name" value="Pkinase"/>
    <property type="match status" value="1"/>
</dbReference>
<dbReference type="OrthoDB" id="10020333at2759"/>
<dbReference type="GO" id="GO:0004672">
    <property type="term" value="F:protein kinase activity"/>
    <property type="evidence" value="ECO:0007669"/>
    <property type="project" value="InterPro"/>
</dbReference>
<dbReference type="InterPro" id="IPR000719">
    <property type="entry name" value="Prot_kinase_dom"/>
</dbReference>
<dbReference type="Gene3D" id="1.10.510.10">
    <property type="entry name" value="Transferase(Phosphotransferase) domain 1"/>
    <property type="match status" value="1"/>
</dbReference>
<protein>
    <submittedName>
        <fullName evidence="2">4169_t:CDS:1</fullName>
    </submittedName>
</protein>